<keyword evidence="4" id="KW-1185">Reference proteome</keyword>
<organism evidence="3 4">
    <name type="scientific">Lysinibacillus varians</name>
    <dbReference type="NCBI Taxonomy" id="1145276"/>
    <lineage>
        <taxon>Bacteria</taxon>
        <taxon>Bacillati</taxon>
        <taxon>Bacillota</taxon>
        <taxon>Bacilli</taxon>
        <taxon>Bacillales</taxon>
        <taxon>Bacillaceae</taxon>
        <taxon>Lysinibacillus</taxon>
    </lineage>
</organism>
<proteinExistence type="predicted"/>
<name>A0ABY2TCK1_9BACI</name>
<protein>
    <recommendedName>
        <fullName evidence="5">DUF3450 domain-containing protein</fullName>
    </recommendedName>
</protein>
<keyword evidence="1" id="KW-0175">Coiled coil</keyword>
<dbReference type="EMBL" id="SZPV01000013">
    <property type="protein sequence ID" value="TKI65992.1"/>
    <property type="molecule type" value="Genomic_DNA"/>
</dbReference>
<accession>A0ABY2TCK1</accession>
<feature type="coiled-coil region" evidence="1">
    <location>
        <begin position="94"/>
        <end position="121"/>
    </location>
</feature>
<sequence>MGIDINKAKDKVKNARATNTKSGSKPKLKHNEKMDYINSGITVVNSLAELTNTILNSKEETRRAKIDADSRQAELNSDLAKMRIDLSEKTEKMKMKLERARLNQQEKLKEIDAEIHKVEQTEMTKREMLKYDHEQRMEVLGMQREMLNTIMAIYKKYYEDLFSGNSTLIIPGDIGQQMQQCIRTINTALQPVALSHKEIYLEIED</sequence>
<dbReference type="Proteomes" id="UP000308539">
    <property type="component" value="Unassembled WGS sequence"/>
</dbReference>
<evidence type="ECO:0008006" key="5">
    <source>
        <dbReference type="Google" id="ProtNLM"/>
    </source>
</evidence>
<feature type="region of interest" description="Disordered" evidence="2">
    <location>
        <begin position="1"/>
        <end position="29"/>
    </location>
</feature>
<evidence type="ECO:0000313" key="3">
    <source>
        <dbReference type="EMBL" id="TKI65992.1"/>
    </source>
</evidence>
<reference evidence="3 4" key="1">
    <citation type="submission" date="2019-04" db="EMBL/GenBank/DDBJ databases">
        <title>Lysinibacillus genome sequencing.</title>
        <authorList>
            <person name="Dunlap C."/>
        </authorList>
    </citation>
    <scope>NUCLEOTIDE SEQUENCE [LARGE SCALE GENOMIC DNA]</scope>
    <source>
        <strain evidence="3 4">NBRC 109424</strain>
    </source>
</reference>
<dbReference type="RefSeq" id="WP_025220233.1">
    <property type="nucleotide sequence ID" value="NZ_CP006837.1"/>
</dbReference>
<evidence type="ECO:0000313" key="4">
    <source>
        <dbReference type="Proteomes" id="UP000308539"/>
    </source>
</evidence>
<feature type="compositionally biased region" description="Basic and acidic residues" evidence="2">
    <location>
        <begin position="1"/>
        <end position="13"/>
    </location>
</feature>
<comment type="caution">
    <text evidence="3">The sequence shown here is derived from an EMBL/GenBank/DDBJ whole genome shotgun (WGS) entry which is preliminary data.</text>
</comment>
<gene>
    <name evidence="3" type="ORF">FC752_05355</name>
</gene>
<evidence type="ECO:0000256" key="2">
    <source>
        <dbReference type="SAM" id="MobiDB-lite"/>
    </source>
</evidence>
<evidence type="ECO:0000256" key="1">
    <source>
        <dbReference type="SAM" id="Coils"/>
    </source>
</evidence>